<comment type="caution">
    <text evidence="1">The sequence shown here is derived from an EMBL/GenBank/DDBJ whole genome shotgun (WGS) entry which is preliminary data.</text>
</comment>
<evidence type="ECO:0000313" key="2">
    <source>
        <dbReference type="Proteomes" id="UP000828941"/>
    </source>
</evidence>
<dbReference type="Proteomes" id="UP000828941">
    <property type="component" value="Chromosome 3"/>
</dbReference>
<gene>
    <name evidence="1" type="ORF">L6164_005998</name>
</gene>
<organism evidence="1 2">
    <name type="scientific">Bauhinia variegata</name>
    <name type="common">Purple orchid tree</name>
    <name type="synonym">Phanera variegata</name>
    <dbReference type="NCBI Taxonomy" id="167791"/>
    <lineage>
        <taxon>Eukaryota</taxon>
        <taxon>Viridiplantae</taxon>
        <taxon>Streptophyta</taxon>
        <taxon>Embryophyta</taxon>
        <taxon>Tracheophyta</taxon>
        <taxon>Spermatophyta</taxon>
        <taxon>Magnoliopsida</taxon>
        <taxon>eudicotyledons</taxon>
        <taxon>Gunneridae</taxon>
        <taxon>Pentapetalae</taxon>
        <taxon>rosids</taxon>
        <taxon>fabids</taxon>
        <taxon>Fabales</taxon>
        <taxon>Fabaceae</taxon>
        <taxon>Cercidoideae</taxon>
        <taxon>Cercideae</taxon>
        <taxon>Bauhiniinae</taxon>
        <taxon>Bauhinia</taxon>
    </lineage>
</organism>
<dbReference type="EMBL" id="CM039428">
    <property type="protein sequence ID" value="KAI4351662.1"/>
    <property type="molecule type" value="Genomic_DNA"/>
</dbReference>
<reference evidence="1 2" key="1">
    <citation type="journal article" date="2022" name="DNA Res.">
        <title>Chromosomal-level genome assembly of the orchid tree Bauhinia variegata (Leguminosae; Cercidoideae) supports the allotetraploid origin hypothesis of Bauhinia.</title>
        <authorList>
            <person name="Zhong Y."/>
            <person name="Chen Y."/>
            <person name="Zheng D."/>
            <person name="Pang J."/>
            <person name="Liu Y."/>
            <person name="Luo S."/>
            <person name="Meng S."/>
            <person name="Qian L."/>
            <person name="Wei D."/>
            <person name="Dai S."/>
            <person name="Zhou R."/>
        </authorList>
    </citation>
    <scope>NUCLEOTIDE SEQUENCE [LARGE SCALE GENOMIC DNA]</scope>
    <source>
        <strain evidence="1">BV-YZ2020</strain>
    </source>
</reference>
<keyword evidence="2" id="KW-1185">Reference proteome</keyword>
<accession>A0ACB9PV50</accession>
<sequence length="436" mass="48368">MAMRFLNYLVLLLLLLQVHGSISEAEAGNIMVKCTINPSLAELRHLNYLDLSNNIFLDINHIPEFIGYLTHLKYLNLSGLNCGGRIPYEFGNLSRLQYLDLSFNSLRGRIPHQVWHLTSLVHLDLGANKLQGRIPHEIGNLSSLQHLGLVGNYLTGTIAHGLGNLTHLQYLNLSPIYVDGNGVYNLTSDLEWLSHLSSLKNLHLAHVDLSSASNWTEQVSNLLQLEELTISDCNLLPTTSSFSSMPTNITSNSLAVVDLSLNKLTFSIIPWLLSYTTSLTMLDLSGNHLSGPIPEAFGNFSFLEELNLGDNQLEGEMPRSLGEICSLKRLVLHRNNLTGLQDFVSSSTGPRCGLKSIQRLDLAENQITGPFPNLSQFSSLQILYLQDNHLSDVGNATVKCKDRERRALLALKQDLIDNNGVLSSWGNGEEQKECCK</sequence>
<protein>
    <submittedName>
        <fullName evidence="1">Uncharacterized protein</fullName>
    </submittedName>
</protein>
<evidence type="ECO:0000313" key="1">
    <source>
        <dbReference type="EMBL" id="KAI4351662.1"/>
    </source>
</evidence>
<proteinExistence type="predicted"/>
<name>A0ACB9PV50_BAUVA</name>